<dbReference type="InterPro" id="IPR017853">
    <property type="entry name" value="GH"/>
</dbReference>
<gene>
    <name evidence="1" type="ORF">O1V66_07315</name>
</gene>
<keyword evidence="1" id="KW-0328">Glycosyltransferase</keyword>
<dbReference type="Proteomes" id="UP001164712">
    <property type="component" value="Chromosome"/>
</dbReference>
<name>A0ABY7HSL1_9GAMM</name>
<dbReference type="EMBL" id="CP114058">
    <property type="protein sequence ID" value="WAT02403.1"/>
    <property type="molecule type" value="Genomic_DNA"/>
</dbReference>
<dbReference type="Gene3D" id="3.20.20.80">
    <property type="entry name" value="Glycosidases"/>
    <property type="match status" value="1"/>
</dbReference>
<keyword evidence="2" id="KW-1185">Reference proteome</keyword>
<evidence type="ECO:0000313" key="1">
    <source>
        <dbReference type="EMBL" id="WAT02403.1"/>
    </source>
</evidence>
<dbReference type="PANTHER" id="PTHR12526:SF630">
    <property type="entry name" value="GLYCOSYLTRANSFERASE"/>
    <property type="match status" value="1"/>
</dbReference>
<dbReference type="PANTHER" id="PTHR12526">
    <property type="entry name" value="GLYCOSYLTRANSFERASE"/>
    <property type="match status" value="1"/>
</dbReference>
<keyword evidence="1" id="KW-0808">Transferase</keyword>
<dbReference type="EC" id="2.4.-.-" evidence="1"/>
<dbReference type="Gene3D" id="3.40.50.2000">
    <property type="entry name" value="Glycogen Phosphorylase B"/>
    <property type="match status" value="1"/>
</dbReference>
<proteinExistence type="predicted"/>
<dbReference type="SUPFAM" id="SSF51445">
    <property type="entry name" value="(Trans)glycosidases"/>
    <property type="match status" value="1"/>
</dbReference>
<protein>
    <submittedName>
        <fullName evidence="1">Glycosyltransferase</fullName>
        <ecNumber evidence="1">2.4.-.-</ecNumber>
    </submittedName>
</protein>
<evidence type="ECO:0000313" key="2">
    <source>
        <dbReference type="Proteomes" id="UP001164712"/>
    </source>
</evidence>
<accession>A0ABY7HSL1</accession>
<dbReference type="RefSeq" id="WP_269128237.1">
    <property type="nucleotide sequence ID" value="NZ_CP114058.1"/>
</dbReference>
<sequence>MRAAIAGCDAIWHADPRARMLHCDPIINIVPPPGGEALQHEAEQHSLAQYQAWDMLCGRLEPELGGAMRYLDLIGANYYHDNQWEMMTHRKLWWHLGDARRAPLHQMLHKLHQRYGRPILLAETSHVGSGRGAWIQHIAGEIAQALLNGIKITGVCLYPIIDRPDWEDNNRWHQSGLWDVPEYTSENYLRVINPPYAVAIKEAQASLRQFVDQLDKRNSDEDKPMTVQKLIVFSHLRWDFVFQRPQHLLTRLAREYQIIFVEEPVYQPGEAAFHFSYPAANVTVARPHTSIQQPGFHDDQLVQLTPLMEQLCHEDEQPLVWFYTPMALPLLANFNASAVIYDCMDELAAFANAPRQLLQRESALLKRASLVFTGGPSLYAAKKDRHPSVYCFPSSVDVVHFEQALDRTNEHPLQENISHPRLGYYGVIDERMDTALLAQLADAHPEWQIVCVGPVVKIDPASLPVRNNIHYLGQQPYQALPQFLAGWDVCLMPFMLNESTQFISPTKVLEYMAAALPVVSTPIKDVAEPYGDVVFIGKDAGSFIAHCERALALTDAQTARMVQRMKQIVSLTSWDSTAQQMKMLMSGAAEKATPLQEPELSQKKSSAFSLTEVASSWLKRSS</sequence>
<dbReference type="SUPFAM" id="SSF53756">
    <property type="entry name" value="UDP-Glycosyltransferase/glycogen phosphorylase"/>
    <property type="match status" value="1"/>
</dbReference>
<dbReference type="GO" id="GO:0016757">
    <property type="term" value="F:glycosyltransferase activity"/>
    <property type="evidence" value="ECO:0007669"/>
    <property type="project" value="UniProtKB-KW"/>
</dbReference>
<reference evidence="1" key="1">
    <citation type="submission" date="2022-12" db="EMBL/GenBank/DDBJ databases">
        <title>Complete genome sequence of an Australian strain of Rouxiella badensis DAR84756 and resolution of the R. badensis DSM100043 and R. chamberiensis DSM28324 genomes.</title>
        <authorList>
            <person name="Paul S."/>
            <person name="Anderson P.J."/>
            <person name="Maynard G."/>
            <person name="Dyall-Smith M."/>
            <person name="Kudinha T."/>
        </authorList>
    </citation>
    <scope>NUCLEOTIDE SEQUENCE</scope>
    <source>
        <strain evidence="1">DSM 28324</strain>
    </source>
</reference>
<dbReference type="Pfam" id="PF13692">
    <property type="entry name" value="Glyco_trans_1_4"/>
    <property type="match status" value="1"/>
</dbReference>
<organism evidence="1 2">
    <name type="scientific">Rouxiella chamberiensis</name>
    <dbReference type="NCBI Taxonomy" id="1513468"/>
    <lineage>
        <taxon>Bacteria</taxon>
        <taxon>Pseudomonadati</taxon>
        <taxon>Pseudomonadota</taxon>
        <taxon>Gammaproteobacteria</taxon>
        <taxon>Enterobacterales</taxon>
        <taxon>Yersiniaceae</taxon>
        <taxon>Rouxiella</taxon>
    </lineage>
</organism>